<organism evidence="6 7">
    <name type="scientific">Haladaptatus pallidirubidus</name>
    <dbReference type="NCBI Taxonomy" id="1008152"/>
    <lineage>
        <taxon>Archaea</taxon>
        <taxon>Methanobacteriati</taxon>
        <taxon>Methanobacteriota</taxon>
        <taxon>Stenosarchaea group</taxon>
        <taxon>Halobacteria</taxon>
        <taxon>Halobacteriales</taxon>
        <taxon>Haladaptataceae</taxon>
        <taxon>Haladaptatus</taxon>
    </lineage>
</organism>
<dbReference type="GO" id="GO:0004410">
    <property type="term" value="F:homocitrate synthase activity"/>
    <property type="evidence" value="ECO:0007669"/>
    <property type="project" value="UniProtKB-EC"/>
</dbReference>
<dbReference type="PANTHER" id="PTHR42880">
    <property type="entry name" value="HOMOCITRATE SYNTHASE"/>
    <property type="match status" value="1"/>
</dbReference>
<comment type="similarity">
    <text evidence="1 4">Belongs to the alpha-IPM synthase/homocitrate synthase family.</text>
</comment>
<evidence type="ECO:0000256" key="3">
    <source>
        <dbReference type="ARBA" id="ARBA00048363"/>
    </source>
</evidence>
<dbReference type="PROSITE" id="PS00816">
    <property type="entry name" value="AIPM_HOMOCIT_SYNTH_2"/>
    <property type="match status" value="1"/>
</dbReference>
<evidence type="ECO:0000256" key="1">
    <source>
        <dbReference type="ARBA" id="ARBA00006154"/>
    </source>
</evidence>
<dbReference type="Proteomes" id="UP001501729">
    <property type="component" value="Unassembled WGS sequence"/>
</dbReference>
<dbReference type="AlphaFoldDB" id="A0AAV3URN9"/>
<protein>
    <submittedName>
        <fullName evidence="6">Homocitrate synthase family protein</fullName>
    </submittedName>
</protein>
<evidence type="ECO:0000256" key="2">
    <source>
        <dbReference type="ARBA" id="ARBA00022679"/>
    </source>
</evidence>
<keyword evidence="2 4" id="KW-0808">Transferase</keyword>
<dbReference type="GO" id="GO:0019752">
    <property type="term" value="P:carboxylic acid metabolic process"/>
    <property type="evidence" value="ECO:0007669"/>
    <property type="project" value="InterPro"/>
</dbReference>
<accession>A0AAV3URN9</accession>
<comment type="caution">
    <text evidence="6">The sequence shown here is derived from an EMBL/GenBank/DDBJ whole genome shotgun (WGS) entry which is preliminary data.</text>
</comment>
<dbReference type="InterPro" id="IPR000891">
    <property type="entry name" value="PYR_CT"/>
</dbReference>
<dbReference type="Gene3D" id="3.20.20.70">
    <property type="entry name" value="Aldolase class I"/>
    <property type="match status" value="1"/>
</dbReference>
<dbReference type="SUPFAM" id="SSF51569">
    <property type="entry name" value="Aldolase"/>
    <property type="match status" value="1"/>
</dbReference>
<name>A0AAV3URN9_9EURY</name>
<dbReference type="InterPro" id="IPR054691">
    <property type="entry name" value="LeuA/HCS_post-cat"/>
</dbReference>
<dbReference type="Pfam" id="PF00682">
    <property type="entry name" value="HMGL-like"/>
    <property type="match status" value="1"/>
</dbReference>
<proteinExistence type="inferred from homology"/>
<evidence type="ECO:0000313" key="6">
    <source>
        <dbReference type="EMBL" id="GAA5065702.1"/>
    </source>
</evidence>
<dbReference type="Gene3D" id="1.10.238.260">
    <property type="match status" value="1"/>
</dbReference>
<dbReference type="PANTHER" id="PTHR42880:SF1">
    <property type="entry name" value="ISOPROPYLMALATE_HOMOCITRATE_CITRAMALATE SYNTHASE FAMILY PROTEIN"/>
    <property type="match status" value="1"/>
</dbReference>
<keyword evidence="7" id="KW-1185">Reference proteome</keyword>
<dbReference type="PROSITE" id="PS50991">
    <property type="entry name" value="PYR_CT"/>
    <property type="match status" value="1"/>
</dbReference>
<dbReference type="EMBL" id="BAABKX010000030">
    <property type="protein sequence ID" value="GAA5065702.1"/>
    <property type="molecule type" value="Genomic_DNA"/>
</dbReference>
<sequence length="365" mass="39216">MILSDVTLREGDQMPGRNYSIEQKVTAGKKLDELGLAFIQPGFPITGEKDRTVIRRLASTTDAQIIALARAVEDDIEAAAVAEADVAEVFIPISDLQLEYSLQKPRNEVLRLAREAIDLATDHGLVPHLTLIDAFRTEPEHLSEVAIRFSDVGFVTLADTVGARTPISVRDLLSTLQEDVALSKIGVHFHDDMGVATANALAAHEVGVGKADVSVASLGERAGNSALEEVVTSGVVEHDVSFGVTKDKLIPTCRSVLDILEETDAAGSRKAILGSEVTEHESGIHTAAMLHEPSVFEPFNPHVFGGRRELLFGRGTGASGASTLLSRANIEPTEQRVGRFLELLTDKGPMNEEEALALARSSMEE</sequence>
<dbReference type="PROSITE" id="PS00815">
    <property type="entry name" value="AIPM_HOMOCIT_SYNTH_1"/>
    <property type="match status" value="1"/>
</dbReference>
<dbReference type="Pfam" id="PF22617">
    <property type="entry name" value="HCS_D2"/>
    <property type="match status" value="1"/>
</dbReference>
<evidence type="ECO:0000259" key="5">
    <source>
        <dbReference type="PROSITE" id="PS50991"/>
    </source>
</evidence>
<dbReference type="InterPro" id="IPR002034">
    <property type="entry name" value="AIPM/Hcit_synth_CS"/>
</dbReference>
<gene>
    <name evidence="6" type="ORF">GCM10025751_56940</name>
</gene>
<dbReference type="GeneID" id="68617303"/>
<comment type="catalytic activity">
    <reaction evidence="3">
        <text>acetyl-CoA + 2-oxoglutarate + H2O = (2R)-homocitrate + CoA + H(+)</text>
        <dbReference type="Rhea" id="RHEA:12929"/>
        <dbReference type="ChEBI" id="CHEBI:15377"/>
        <dbReference type="ChEBI" id="CHEBI:15378"/>
        <dbReference type="ChEBI" id="CHEBI:16810"/>
        <dbReference type="ChEBI" id="CHEBI:57287"/>
        <dbReference type="ChEBI" id="CHEBI:57288"/>
        <dbReference type="ChEBI" id="CHEBI:58884"/>
        <dbReference type="EC" id="2.3.3.14"/>
    </reaction>
    <physiologicalReaction direction="left-to-right" evidence="3">
        <dbReference type="Rhea" id="RHEA:12930"/>
    </physiologicalReaction>
</comment>
<feature type="domain" description="Pyruvate carboxyltransferase" evidence="5">
    <location>
        <begin position="1"/>
        <end position="250"/>
    </location>
</feature>
<evidence type="ECO:0000313" key="7">
    <source>
        <dbReference type="Proteomes" id="UP001501729"/>
    </source>
</evidence>
<dbReference type="RefSeq" id="WP_227779149.1">
    <property type="nucleotide sequence ID" value="NZ_BAABKX010000030.1"/>
</dbReference>
<reference evidence="6 7" key="1">
    <citation type="journal article" date="2019" name="Int. J. Syst. Evol. Microbiol.">
        <title>The Global Catalogue of Microorganisms (GCM) 10K type strain sequencing project: providing services to taxonomists for standard genome sequencing and annotation.</title>
        <authorList>
            <consortium name="The Broad Institute Genomics Platform"/>
            <consortium name="The Broad Institute Genome Sequencing Center for Infectious Disease"/>
            <person name="Wu L."/>
            <person name="Ma J."/>
        </authorList>
    </citation>
    <scope>NUCLEOTIDE SEQUENCE [LARGE SCALE GENOMIC DNA]</scope>
    <source>
        <strain evidence="6 7">JCM 17504</strain>
    </source>
</reference>
<dbReference type="InterPro" id="IPR013785">
    <property type="entry name" value="Aldolase_TIM"/>
</dbReference>
<evidence type="ECO:0000256" key="4">
    <source>
        <dbReference type="RuleBase" id="RU003523"/>
    </source>
</evidence>